<dbReference type="PANTHER" id="PTHR21485:SF6">
    <property type="entry name" value="N-ACYLNEURAMINATE CYTIDYLYLTRANSFERASE-RELATED"/>
    <property type="match status" value="1"/>
</dbReference>
<accession>A0A4U0ERG1</accession>
<dbReference type="InterPro" id="IPR003329">
    <property type="entry name" value="Cytidylyl_trans"/>
</dbReference>
<dbReference type="OrthoDB" id="9805604at2"/>
<sequence>MNVLGIIPARGGSKGVKNKNIRLVGGKPLITYAIDTAKESKLLTDFIVTSDDEAILDIAKSNKSACYKRDIKNAQDDSPIELVIFEVLQFLKDKQYDLIVLLQPTAPIRTGKDIDNVISMFLKDETLNNVVSVVELEDIHPARMYNVDDEFNLEPLNSKNEKEQRQKLSPVYLRNGCIYATTTKAFLKEKTLILSNKKAYVMPHSTWVNIDTERDVLFAETLIKLWKANKYSC</sequence>
<dbReference type="AlphaFoldDB" id="A0A4U0ERG1"/>
<keyword evidence="1" id="KW-0808">Transferase</keyword>
<dbReference type="EMBL" id="SUPL01000008">
    <property type="protein sequence ID" value="TJY32902.1"/>
    <property type="molecule type" value="Genomic_DNA"/>
</dbReference>
<comment type="caution">
    <text evidence="1">The sequence shown here is derived from an EMBL/GenBank/DDBJ whole genome shotgun (WGS) entry which is preliminary data.</text>
</comment>
<protein>
    <submittedName>
        <fullName evidence="1">Acylneuraminate cytidylyltransferase family protein</fullName>
    </submittedName>
</protein>
<dbReference type="Gene3D" id="3.90.550.10">
    <property type="entry name" value="Spore Coat Polysaccharide Biosynthesis Protein SpsA, Chain A"/>
    <property type="match status" value="1"/>
</dbReference>
<dbReference type="GO" id="GO:0008781">
    <property type="term" value="F:N-acylneuraminate cytidylyltransferase activity"/>
    <property type="evidence" value="ECO:0007669"/>
    <property type="project" value="TreeGrafter"/>
</dbReference>
<dbReference type="Proteomes" id="UP000307657">
    <property type="component" value="Unassembled WGS sequence"/>
</dbReference>
<dbReference type="InterPro" id="IPR050793">
    <property type="entry name" value="CMP-NeuNAc_synthase"/>
</dbReference>
<dbReference type="InterPro" id="IPR029044">
    <property type="entry name" value="Nucleotide-diphossugar_trans"/>
</dbReference>
<reference evidence="1 2" key="1">
    <citation type="submission" date="2019-04" db="EMBL/GenBank/DDBJ databases">
        <title>Lacinutrix sp. nov., isolated from marine water.</title>
        <authorList>
            <person name="Kim W."/>
        </authorList>
    </citation>
    <scope>NUCLEOTIDE SEQUENCE [LARGE SCALE GENOMIC DNA]</scope>
    <source>
        <strain evidence="1 2">CAU 1491</strain>
    </source>
</reference>
<keyword evidence="2" id="KW-1185">Reference proteome</keyword>
<dbReference type="Pfam" id="PF02348">
    <property type="entry name" value="CTP_transf_3"/>
    <property type="match status" value="1"/>
</dbReference>
<organism evidence="1 2">
    <name type="scientific">Pontimicrobium aquaticum</name>
    <dbReference type="NCBI Taxonomy" id="2565367"/>
    <lineage>
        <taxon>Bacteria</taxon>
        <taxon>Pseudomonadati</taxon>
        <taxon>Bacteroidota</taxon>
        <taxon>Flavobacteriia</taxon>
        <taxon>Flavobacteriales</taxon>
        <taxon>Flavobacteriaceae</taxon>
        <taxon>Pontimicrobium</taxon>
    </lineage>
</organism>
<evidence type="ECO:0000313" key="2">
    <source>
        <dbReference type="Proteomes" id="UP000307657"/>
    </source>
</evidence>
<dbReference type="RefSeq" id="WP_136844746.1">
    <property type="nucleotide sequence ID" value="NZ_SUPL01000008.1"/>
</dbReference>
<dbReference type="PANTHER" id="PTHR21485">
    <property type="entry name" value="HAD SUPERFAMILY MEMBERS CMAS AND KDSC"/>
    <property type="match status" value="1"/>
</dbReference>
<keyword evidence="1" id="KW-0548">Nucleotidyltransferase</keyword>
<dbReference type="CDD" id="cd02513">
    <property type="entry name" value="CMP-NeuAc_Synthase"/>
    <property type="match status" value="1"/>
</dbReference>
<proteinExistence type="predicted"/>
<evidence type="ECO:0000313" key="1">
    <source>
        <dbReference type="EMBL" id="TJY32902.1"/>
    </source>
</evidence>
<gene>
    <name evidence="1" type="ORF">E5167_13785</name>
</gene>
<dbReference type="SUPFAM" id="SSF53448">
    <property type="entry name" value="Nucleotide-diphospho-sugar transferases"/>
    <property type="match status" value="1"/>
</dbReference>
<name>A0A4U0ERG1_9FLAO</name>